<keyword evidence="3" id="KW-1185">Reference proteome</keyword>
<accession>F4RN85</accession>
<sequence>MNFKNDHIKNNHIIQDEREMTSVKHPNRTNSSNKSEKKPSQQPASGDDNKDEDKQVRKSSSSVSVTGLITLTSGPLPNTATDFSTTYGFSGAHPVLGQESQVVNHTSSNAPVGTPLSLVPVTTSDPTKANTLAPTIDGKVSNLVVIATDLGPAGDVEAVRGKSDPDAIYLNSKDYAPFTATVHFKAIGVSYKASGISVNQFESNVLICIKFPVE</sequence>
<gene>
    <name evidence="2" type="ORF">MELLADRAFT_63598</name>
</gene>
<dbReference type="GeneID" id="18930114"/>
<evidence type="ECO:0000313" key="3">
    <source>
        <dbReference type="Proteomes" id="UP000001072"/>
    </source>
</evidence>
<dbReference type="RefSeq" id="XP_007410500.1">
    <property type="nucleotide sequence ID" value="XM_007410438.1"/>
</dbReference>
<evidence type="ECO:0000313" key="2">
    <source>
        <dbReference type="EMBL" id="EGG06262.1"/>
    </source>
</evidence>
<dbReference type="InParanoid" id="F4RN85"/>
<feature type="compositionally biased region" description="Basic and acidic residues" evidence="1">
    <location>
        <begin position="47"/>
        <end position="56"/>
    </location>
</feature>
<evidence type="ECO:0000256" key="1">
    <source>
        <dbReference type="SAM" id="MobiDB-lite"/>
    </source>
</evidence>
<organism evidence="3">
    <name type="scientific">Melampsora larici-populina (strain 98AG31 / pathotype 3-4-7)</name>
    <name type="common">Poplar leaf rust fungus</name>
    <dbReference type="NCBI Taxonomy" id="747676"/>
    <lineage>
        <taxon>Eukaryota</taxon>
        <taxon>Fungi</taxon>
        <taxon>Dikarya</taxon>
        <taxon>Basidiomycota</taxon>
        <taxon>Pucciniomycotina</taxon>
        <taxon>Pucciniomycetes</taxon>
        <taxon>Pucciniales</taxon>
        <taxon>Melampsoraceae</taxon>
        <taxon>Melampsora</taxon>
    </lineage>
</organism>
<dbReference type="AlphaFoldDB" id="F4RN85"/>
<feature type="compositionally biased region" description="Basic and acidic residues" evidence="1">
    <location>
        <begin position="1"/>
        <end position="22"/>
    </location>
</feature>
<proteinExistence type="predicted"/>
<dbReference type="HOGENOM" id="CLU_112116_0_0_1"/>
<name>F4RN85_MELLP</name>
<dbReference type="VEuPathDB" id="FungiDB:MELLADRAFT_63598"/>
<feature type="region of interest" description="Disordered" evidence="1">
    <location>
        <begin position="1"/>
        <end position="63"/>
    </location>
</feature>
<dbReference type="Proteomes" id="UP000001072">
    <property type="component" value="Unassembled WGS sequence"/>
</dbReference>
<dbReference type="EMBL" id="GL883109">
    <property type="protein sequence ID" value="EGG06262.1"/>
    <property type="molecule type" value="Genomic_DNA"/>
</dbReference>
<reference evidence="3" key="1">
    <citation type="journal article" date="2011" name="Proc. Natl. Acad. Sci. U.S.A.">
        <title>Obligate biotrophy features unraveled by the genomic analysis of rust fungi.</title>
        <authorList>
            <person name="Duplessis S."/>
            <person name="Cuomo C.A."/>
            <person name="Lin Y.-C."/>
            <person name="Aerts A."/>
            <person name="Tisserant E."/>
            <person name="Veneault-Fourrey C."/>
            <person name="Joly D.L."/>
            <person name="Hacquard S."/>
            <person name="Amselem J."/>
            <person name="Cantarel B.L."/>
            <person name="Chiu R."/>
            <person name="Coutinho P.M."/>
            <person name="Feau N."/>
            <person name="Field M."/>
            <person name="Frey P."/>
            <person name="Gelhaye E."/>
            <person name="Goldberg J."/>
            <person name="Grabherr M.G."/>
            <person name="Kodira C.D."/>
            <person name="Kohler A."/>
            <person name="Kuees U."/>
            <person name="Lindquist E.A."/>
            <person name="Lucas S.M."/>
            <person name="Mago R."/>
            <person name="Mauceli E."/>
            <person name="Morin E."/>
            <person name="Murat C."/>
            <person name="Pangilinan J.L."/>
            <person name="Park R."/>
            <person name="Pearson M."/>
            <person name="Quesneville H."/>
            <person name="Rouhier N."/>
            <person name="Sakthikumar S."/>
            <person name="Salamov A.A."/>
            <person name="Schmutz J."/>
            <person name="Selles B."/>
            <person name="Shapiro H."/>
            <person name="Tanguay P."/>
            <person name="Tuskan G.A."/>
            <person name="Henrissat B."/>
            <person name="Van de Peer Y."/>
            <person name="Rouze P."/>
            <person name="Ellis J.G."/>
            <person name="Dodds P.N."/>
            <person name="Schein J.E."/>
            <person name="Zhong S."/>
            <person name="Hamelin R.C."/>
            <person name="Grigoriev I.V."/>
            <person name="Szabo L.J."/>
            <person name="Martin F."/>
        </authorList>
    </citation>
    <scope>NUCLEOTIDE SEQUENCE [LARGE SCALE GENOMIC DNA]</scope>
    <source>
        <strain evidence="3">98AG31 / pathotype 3-4-7</strain>
    </source>
</reference>
<protein>
    <submittedName>
        <fullName evidence="2">Uncharacterized protein</fullName>
    </submittedName>
</protein>
<dbReference type="KEGG" id="mlr:MELLADRAFT_63598"/>